<comment type="caution">
    <text evidence="8">The sequence shown here is derived from an EMBL/GenBank/DDBJ whole genome shotgun (WGS) entry which is preliminary data.</text>
</comment>
<dbReference type="InterPro" id="IPR014325">
    <property type="entry name" value="RNA_pol_sigma-E_actinobac"/>
</dbReference>
<name>A0ABS5TF77_9ACTN</name>
<organism evidence="8 9">
    <name type="scientific">Kineosporia corallincola</name>
    <dbReference type="NCBI Taxonomy" id="2835133"/>
    <lineage>
        <taxon>Bacteria</taxon>
        <taxon>Bacillati</taxon>
        <taxon>Actinomycetota</taxon>
        <taxon>Actinomycetes</taxon>
        <taxon>Kineosporiales</taxon>
        <taxon>Kineosporiaceae</taxon>
        <taxon>Kineosporia</taxon>
    </lineage>
</organism>
<evidence type="ECO:0000256" key="3">
    <source>
        <dbReference type="ARBA" id="ARBA00023082"/>
    </source>
</evidence>
<evidence type="ECO:0000313" key="8">
    <source>
        <dbReference type="EMBL" id="MBT0769744.1"/>
    </source>
</evidence>
<dbReference type="NCBIfam" id="TIGR02983">
    <property type="entry name" value="SigE-fam_strep"/>
    <property type="match status" value="1"/>
</dbReference>
<dbReference type="SUPFAM" id="SSF88946">
    <property type="entry name" value="Sigma2 domain of RNA polymerase sigma factors"/>
    <property type="match status" value="1"/>
</dbReference>
<dbReference type="Pfam" id="PF04545">
    <property type="entry name" value="Sigma70_r4"/>
    <property type="match status" value="1"/>
</dbReference>
<dbReference type="InterPro" id="IPR013324">
    <property type="entry name" value="RNA_pol_sigma_r3/r4-like"/>
</dbReference>
<protein>
    <submittedName>
        <fullName evidence="8">SigE family RNA polymerase sigma factor</fullName>
    </submittedName>
</protein>
<dbReference type="Pfam" id="PF04542">
    <property type="entry name" value="Sigma70_r2"/>
    <property type="match status" value="1"/>
</dbReference>
<dbReference type="Gene3D" id="1.10.10.10">
    <property type="entry name" value="Winged helix-like DNA-binding domain superfamily/Winged helix DNA-binding domain"/>
    <property type="match status" value="1"/>
</dbReference>
<dbReference type="InterPro" id="IPR039425">
    <property type="entry name" value="RNA_pol_sigma-70-like"/>
</dbReference>
<evidence type="ECO:0000256" key="5">
    <source>
        <dbReference type="ARBA" id="ARBA00023163"/>
    </source>
</evidence>
<feature type="domain" description="RNA polymerase sigma-70 region 4" evidence="7">
    <location>
        <begin position="143"/>
        <end position="191"/>
    </location>
</feature>
<dbReference type="EMBL" id="JAHBAY010000004">
    <property type="protein sequence ID" value="MBT0769744.1"/>
    <property type="molecule type" value="Genomic_DNA"/>
</dbReference>
<evidence type="ECO:0000259" key="7">
    <source>
        <dbReference type="Pfam" id="PF04545"/>
    </source>
</evidence>
<accession>A0ABS5TF77</accession>
<sequence length="212" mass="23847">MALLPAVRAMRLLIEPVPPGHHDLIVESGVRSRELDDDSAEVSFRRFVAARWNALQRYAFVLTGDHQFAEDVVQVALEKCWRRWDRIRADSPEAYVRAAVANTAASRRRRTLTETSLDDILVQPVAQHDHAEAHALRSGLWSALFDLPPRQRTIIALRLWEDRSVEETARVLGITQGAVKSQLSKGLAQLRRHPQVRDVLAGTGIGRTEAAR</sequence>
<keyword evidence="3" id="KW-0731">Sigma factor</keyword>
<dbReference type="InterPro" id="IPR007627">
    <property type="entry name" value="RNA_pol_sigma70_r2"/>
</dbReference>
<keyword evidence="2" id="KW-0805">Transcription regulation</keyword>
<dbReference type="NCBIfam" id="TIGR02937">
    <property type="entry name" value="sigma70-ECF"/>
    <property type="match status" value="1"/>
</dbReference>
<feature type="domain" description="RNA polymerase sigma-70 region 2" evidence="6">
    <location>
        <begin position="54"/>
        <end position="110"/>
    </location>
</feature>
<evidence type="ECO:0000256" key="2">
    <source>
        <dbReference type="ARBA" id="ARBA00023015"/>
    </source>
</evidence>
<dbReference type="InterPro" id="IPR036388">
    <property type="entry name" value="WH-like_DNA-bd_sf"/>
</dbReference>
<evidence type="ECO:0000256" key="4">
    <source>
        <dbReference type="ARBA" id="ARBA00023125"/>
    </source>
</evidence>
<dbReference type="CDD" id="cd06171">
    <property type="entry name" value="Sigma70_r4"/>
    <property type="match status" value="1"/>
</dbReference>
<gene>
    <name evidence="8" type="ORF">KIH74_12470</name>
</gene>
<dbReference type="PANTHER" id="PTHR43133">
    <property type="entry name" value="RNA POLYMERASE ECF-TYPE SIGMA FACTO"/>
    <property type="match status" value="1"/>
</dbReference>
<reference evidence="8 9" key="1">
    <citation type="submission" date="2021-05" db="EMBL/GenBank/DDBJ databases">
        <title>Kineosporia and Streptomyces sp. nov. two new marine actinobacteria isolated from Coral.</title>
        <authorList>
            <person name="Buangrab K."/>
            <person name="Sutthacheep M."/>
            <person name="Yeemin T."/>
            <person name="Harunari E."/>
            <person name="Igarashi Y."/>
            <person name="Kanchanasin P."/>
            <person name="Tanasupawat S."/>
            <person name="Phongsopitanun W."/>
        </authorList>
    </citation>
    <scope>NUCLEOTIDE SEQUENCE [LARGE SCALE GENOMIC DNA]</scope>
    <source>
        <strain evidence="8 9">J2-2</strain>
    </source>
</reference>
<comment type="similarity">
    <text evidence="1">Belongs to the sigma-70 factor family. ECF subfamily.</text>
</comment>
<keyword evidence="9" id="KW-1185">Reference proteome</keyword>
<dbReference type="SUPFAM" id="SSF88659">
    <property type="entry name" value="Sigma3 and sigma4 domains of RNA polymerase sigma factors"/>
    <property type="match status" value="1"/>
</dbReference>
<keyword evidence="5" id="KW-0804">Transcription</keyword>
<dbReference type="Gene3D" id="1.10.1740.10">
    <property type="match status" value="1"/>
</dbReference>
<dbReference type="InterPro" id="IPR013325">
    <property type="entry name" value="RNA_pol_sigma_r2"/>
</dbReference>
<evidence type="ECO:0000256" key="1">
    <source>
        <dbReference type="ARBA" id="ARBA00010641"/>
    </source>
</evidence>
<dbReference type="InterPro" id="IPR014284">
    <property type="entry name" value="RNA_pol_sigma-70_dom"/>
</dbReference>
<proteinExistence type="inferred from homology"/>
<dbReference type="Proteomes" id="UP001197247">
    <property type="component" value="Unassembled WGS sequence"/>
</dbReference>
<dbReference type="PANTHER" id="PTHR43133:SF50">
    <property type="entry name" value="ECF RNA POLYMERASE SIGMA FACTOR SIGM"/>
    <property type="match status" value="1"/>
</dbReference>
<dbReference type="InterPro" id="IPR007630">
    <property type="entry name" value="RNA_pol_sigma70_r4"/>
</dbReference>
<evidence type="ECO:0000259" key="6">
    <source>
        <dbReference type="Pfam" id="PF04542"/>
    </source>
</evidence>
<keyword evidence="4" id="KW-0238">DNA-binding</keyword>
<dbReference type="RefSeq" id="WP_214156035.1">
    <property type="nucleotide sequence ID" value="NZ_JAHBAY010000004.1"/>
</dbReference>
<evidence type="ECO:0000313" key="9">
    <source>
        <dbReference type="Proteomes" id="UP001197247"/>
    </source>
</evidence>